<feature type="region of interest" description="Disordered" evidence="1">
    <location>
        <begin position="689"/>
        <end position="753"/>
    </location>
</feature>
<evidence type="ECO:0000313" key="3">
    <source>
        <dbReference type="Proteomes" id="UP000050795"/>
    </source>
</evidence>
<feature type="domain" description="C2" evidence="2">
    <location>
        <begin position="50"/>
        <end position="173"/>
    </location>
</feature>
<dbReference type="Gene3D" id="2.30.42.10">
    <property type="match status" value="1"/>
</dbReference>
<reference evidence="4" key="2">
    <citation type="submission" date="2023-11" db="UniProtKB">
        <authorList>
            <consortium name="WormBaseParasite"/>
        </authorList>
    </citation>
    <scope>IDENTIFICATION</scope>
</reference>
<keyword evidence="3" id="KW-1185">Reference proteome</keyword>
<dbReference type="WBParaSite" id="TREG1_67390.2">
    <property type="protein sequence ID" value="TREG1_67390.2"/>
    <property type="gene ID" value="TREG1_67390"/>
</dbReference>
<sequence>MMIPLNADFSLLSLNDKECFNETQCHQINLPVDPSNSILATTQSYDRLYWQGQLQLALLIRDRCVRIQIIQARYLQVPVDEGYGMFVEIRIAPKHAPHSTAYQLRTKSVPDCTAPVFNEKFSFEISHVARNHRIYIELYLNQSKFGYENAIFLGGMSFDIKRLKQKSEKSIELLNHLTQKSVNLLDTPVSREFHLQIRDLDYISSERSSISLPSVINNIDDFSKPQWYYLLGQSSCYRRHMSVVLASSLSKGSESEKLSFLASSNSHTESLTSEINKVIKPSASVSTISSLHGCDNRDSPVFHAGDLKRLQITIPRSDSGYGFTLATQMAGFNFQQFASTPLTSPTTNQTTSLNENNNSLPIHRLFRIHSVRKNSPADLAGLPVGAYLLGIGNQPLDCTINLKEVVRWMYEASESHPDKAVILDIGVPNCQTELPSQNNSKLRFSEKFKFMVSSGRHNQVKEKPDMNNNHNNTCLSDNTKCVNSHNYSPYPLSNGQCTAVKQSITESVDTGNISSNSYLPRKVTPASTVMLCEERCIDEDLMYDETINNLQNRNENNSLSRRRRMLTLAPPILKLKWQDVCLDEANRQWAIERLLTKLTNTSNDLMNGIKAYRTGLQNVANFHPDDLNALFHNIVEIGSQTCKMKQNLQNGCLPYDASTITSSSASDPPARQYAINNKNKSRFSISLTSSSLLPPRNDSYRGINTKTITNNNNNNNNSSLDGKDKLDECRRNSSGSIMNSKNNSQTTQNGGIHKRLSFLFKLRKSTVNRETKPNDDDDNNNNNNNKARQLSEDFRSDNSATEQLCQQDEQQDPSCNHQLNPLNPPIHGHLDNPGTIILMSLSDLLNQCMDYTNVYPDRLKYIYQLRKHFPELRLFLKSQAMQPDVPILSLFLTLPLEIPRYLLTELKNIEKYTSAQHKDRPALEKCIQALNEALNNQSSPIPPNDIDSVNNLILKDMSYLSNTQCPENDHQSKKNTSHIFDTNKTLPSTGKAVDNADSPVYPTKSVTENTQLAKLMKYLLPPLFPYPNDSETFSPSEWSSVNHHIIYKSYLLCTLCSKQYPDLIKEDVSYRGPVFAYLLNDALLLVVSEKDVLETCRPCCLAYEPILFDSIAFQDYEISALSFMLKLKNGTTFQFDCTTFEIKLVWKTLIEQQMSTVTTK</sequence>
<feature type="compositionally biased region" description="Polar residues" evidence="1">
    <location>
        <begin position="732"/>
        <end position="750"/>
    </location>
</feature>
<feature type="compositionally biased region" description="Polar residues" evidence="1">
    <location>
        <begin position="797"/>
        <end position="817"/>
    </location>
</feature>
<name>A0AA85K5A0_TRIRE</name>
<accession>A0AA85K5A0</accession>
<feature type="compositionally biased region" description="Basic and acidic residues" evidence="1">
    <location>
        <begin position="721"/>
        <end position="731"/>
    </location>
</feature>
<proteinExistence type="predicted"/>
<feature type="compositionally biased region" description="Polar residues" evidence="1">
    <location>
        <begin position="977"/>
        <end position="988"/>
    </location>
</feature>
<dbReference type="InterPro" id="IPR000008">
    <property type="entry name" value="C2_dom"/>
</dbReference>
<dbReference type="Pfam" id="PF00168">
    <property type="entry name" value="C2"/>
    <property type="match status" value="1"/>
</dbReference>
<dbReference type="PANTHER" id="PTHR46848:SF1">
    <property type="entry name" value="REGULATOR OF G-PROTEIN SIGNALING 3"/>
    <property type="match status" value="1"/>
</dbReference>
<feature type="region of interest" description="Disordered" evidence="1">
    <location>
        <begin position="768"/>
        <end position="817"/>
    </location>
</feature>
<dbReference type="Gene3D" id="2.60.40.150">
    <property type="entry name" value="C2 domain"/>
    <property type="match status" value="1"/>
</dbReference>
<dbReference type="AlphaFoldDB" id="A0AA85K5A0"/>
<evidence type="ECO:0000259" key="2">
    <source>
        <dbReference type="PROSITE" id="PS50004"/>
    </source>
</evidence>
<feature type="region of interest" description="Disordered" evidence="1">
    <location>
        <begin position="964"/>
        <end position="1002"/>
    </location>
</feature>
<dbReference type="PROSITE" id="PS50004">
    <property type="entry name" value="C2"/>
    <property type="match status" value="1"/>
</dbReference>
<dbReference type="SMART" id="SM00239">
    <property type="entry name" value="C2"/>
    <property type="match status" value="1"/>
</dbReference>
<dbReference type="PANTHER" id="PTHR46848">
    <property type="entry name" value="REGULATOR OF G-PROTEIN SIGNALING 3"/>
    <property type="match status" value="1"/>
</dbReference>
<dbReference type="SUPFAM" id="SSF49562">
    <property type="entry name" value="C2 domain (Calcium/lipid-binding domain, CaLB)"/>
    <property type="match status" value="1"/>
</dbReference>
<dbReference type="InterPro" id="IPR035892">
    <property type="entry name" value="C2_domain_sf"/>
</dbReference>
<dbReference type="GO" id="GO:0005634">
    <property type="term" value="C:nucleus"/>
    <property type="evidence" value="ECO:0007669"/>
    <property type="project" value="TreeGrafter"/>
</dbReference>
<dbReference type="InterPro" id="IPR035899">
    <property type="entry name" value="DBL_dom_sf"/>
</dbReference>
<dbReference type="SUPFAM" id="SSF48065">
    <property type="entry name" value="DBL homology domain (DH-domain)"/>
    <property type="match status" value="1"/>
</dbReference>
<dbReference type="GO" id="GO:0005886">
    <property type="term" value="C:plasma membrane"/>
    <property type="evidence" value="ECO:0007669"/>
    <property type="project" value="TreeGrafter"/>
</dbReference>
<organism evidence="3 4">
    <name type="scientific">Trichobilharzia regenti</name>
    <name type="common">Nasal bird schistosome</name>
    <dbReference type="NCBI Taxonomy" id="157069"/>
    <lineage>
        <taxon>Eukaryota</taxon>
        <taxon>Metazoa</taxon>
        <taxon>Spiralia</taxon>
        <taxon>Lophotrochozoa</taxon>
        <taxon>Platyhelminthes</taxon>
        <taxon>Trematoda</taxon>
        <taxon>Digenea</taxon>
        <taxon>Strigeidida</taxon>
        <taxon>Schistosomatoidea</taxon>
        <taxon>Schistosomatidae</taxon>
        <taxon>Trichobilharzia</taxon>
    </lineage>
</organism>
<protein>
    <recommendedName>
        <fullName evidence="2">C2 domain-containing protein</fullName>
    </recommendedName>
</protein>
<evidence type="ECO:0000313" key="4">
    <source>
        <dbReference type="WBParaSite" id="TREG1_67390.2"/>
    </source>
</evidence>
<dbReference type="Proteomes" id="UP000050795">
    <property type="component" value="Unassembled WGS sequence"/>
</dbReference>
<dbReference type="Gene3D" id="1.20.900.10">
    <property type="entry name" value="Dbl homology (DH) domain"/>
    <property type="match status" value="1"/>
</dbReference>
<reference evidence="3" key="1">
    <citation type="submission" date="2022-06" db="EMBL/GenBank/DDBJ databases">
        <authorList>
            <person name="Berger JAMES D."/>
            <person name="Berger JAMES D."/>
        </authorList>
    </citation>
    <scope>NUCLEOTIDE SEQUENCE [LARGE SCALE GENOMIC DNA]</scope>
</reference>
<dbReference type="SUPFAM" id="SSF50156">
    <property type="entry name" value="PDZ domain-like"/>
    <property type="match status" value="1"/>
</dbReference>
<dbReference type="InterPro" id="IPR036034">
    <property type="entry name" value="PDZ_sf"/>
</dbReference>
<evidence type="ECO:0000256" key="1">
    <source>
        <dbReference type="SAM" id="MobiDB-lite"/>
    </source>
</evidence>